<dbReference type="RefSeq" id="WP_044842293.1">
    <property type="nucleotide sequence ID" value="NZ_CP059733.1"/>
</dbReference>
<keyword evidence="2" id="KW-0472">Membrane</keyword>
<keyword evidence="2" id="KW-1133">Transmembrane helix</keyword>
<evidence type="ECO:0000313" key="3">
    <source>
        <dbReference type="EMBL" id="WDE03455.1"/>
    </source>
</evidence>
<gene>
    <name evidence="3" type="ORF">SG34_018925</name>
</gene>
<feature type="region of interest" description="Disordered" evidence="1">
    <location>
        <begin position="240"/>
        <end position="260"/>
    </location>
</feature>
<dbReference type="Gene3D" id="1.25.10.10">
    <property type="entry name" value="Leucine-rich Repeat Variant"/>
    <property type="match status" value="1"/>
</dbReference>
<name>A0AAE9YZS6_9GAMM</name>
<evidence type="ECO:0000256" key="1">
    <source>
        <dbReference type="SAM" id="MobiDB-lite"/>
    </source>
</evidence>
<reference evidence="3 4" key="1">
    <citation type="journal article" date="2015" name="Genome Announc.">
        <title>Draft Genome Sequences of Marine Isolates of Thalassomonas viridans and Thalassomonas actiniarum.</title>
        <authorList>
            <person name="Olonade I."/>
            <person name="van Zyl L.J."/>
            <person name="Trindade M."/>
        </authorList>
    </citation>
    <scope>NUCLEOTIDE SEQUENCE [LARGE SCALE GENOMIC DNA]</scope>
    <source>
        <strain evidence="3 4">XOM25</strain>
    </source>
</reference>
<feature type="transmembrane region" description="Helical" evidence="2">
    <location>
        <begin position="6"/>
        <end position="25"/>
    </location>
</feature>
<sequence>MNDVVLPILAMSAIIITLVLLLLWFRKRRSMDDQLNIHSTTPFAFKGVAPALAAQIREAVNSMGAVGTDAESRYQNSLKPLAADASKVIQAIDDELAILPLAHYLDRWALIQLLAELKQPASLPLLDKLLSNKMPPEQHLYPHARSSLRQETINLTTAVEAIARIAATGDQAAIKLLFKHAEHPSLSVRRACVQEYLKQGGKNAREQLLDILSEREHHLLDIRKIKVEDIPAIHINAGEIPARSEKEQATPPHVTPQRGL</sequence>
<dbReference type="InterPro" id="IPR016024">
    <property type="entry name" value="ARM-type_fold"/>
</dbReference>
<protein>
    <recommendedName>
        <fullName evidence="5">HEAT repeat domain-containing protein</fullName>
    </recommendedName>
</protein>
<dbReference type="AlphaFoldDB" id="A0AAE9YZS6"/>
<reference evidence="3 4" key="2">
    <citation type="journal article" date="2022" name="Mar. Drugs">
        <title>Bioassay-Guided Fractionation Leads to the Detection of Cholic Acid Generated by the Rare Thalassomonas sp.</title>
        <authorList>
            <person name="Pheiffer F."/>
            <person name="Schneider Y.K."/>
            <person name="Hansen E.H."/>
            <person name="Andersen J.H."/>
            <person name="Isaksson J."/>
            <person name="Busche T."/>
            <person name="R C."/>
            <person name="Kalinowski J."/>
            <person name="Zyl L.V."/>
            <person name="Trindade M."/>
        </authorList>
    </citation>
    <scope>NUCLEOTIDE SEQUENCE [LARGE SCALE GENOMIC DNA]</scope>
    <source>
        <strain evidence="3 4">XOM25</strain>
    </source>
</reference>
<evidence type="ECO:0000256" key="2">
    <source>
        <dbReference type="SAM" id="Phobius"/>
    </source>
</evidence>
<proteinExistence type="predicted"/>
<dbReference type="KEGG" id="tvd:SG34_018925"/>
<evidence type="ECO:0000313" key="4">
    <source>
        <dbReference type="Proteomes" id="UP000032352"/>
    </source>
</evidence>
<dbReference type="InterPro" id="IPR011989">
    <property type="entry name" value="ARM-like"/>
</dbReference>
<dbReference type="Proteomes" id="UP000032352">
    <property type="component" value="Chromosome"/>
</dbReference>
<dbReference type="SUPFAM" id="SSF48371">
    <property type="entry name" value="ARM repeat"/>
    <property type="match status" value="1"/>
</dbReference>
<accession>A0AAE9YZS6</accession>
<organism evidence="3 4">
    <name type="scientific">Thalassomonas viridans</name>
    <dbReference type="NCBI Taxonomy" id="137584"/>
    <lineage>
        <taxon>Bacteria</taxon>
        <taxon>Pseudomonadati</taxon>
        <taxon>Pseudomonadota</taxon>
        <taxon>Gammaproteobacteria</taxon>
        <taxon>Alteromonadales</taxon>
        <taxon>Colwelliaceae</taxon>
        <taxon>Thalassomonas</taxon>
    </lineage>
</organism>
<keyword evidence="4" id="KW-1185">Reference proteome</keyword>
<keyword evidence="2" id="KW-0812">Transmembrane</keyword>
<evidence type="ECO:0008006" key="5">
    <source>
        <dbReference type="Google" id="ProtNLM"/>
    </source>
</evidence>
<dbReference type="EMBL" id="CP059733">
    <property type="protein sequence ID" value="WDE03455.1"/>
    <property type="molecule type" value="Genomic_DNA"/>
</dbReference>